<dbReference type="OrthoDB" id="958407at2759"/>
<dbReference type="PANTHER" id="PTHR31100:SF63">
    <property type="entry name" value="AT-HOOK MOTIF NUCLEAR-LOCALIZED PROTEIN"/>
    <property type="match status" value="1"/>
</dbReference>
<keyword evidence="8" id="KW-1185">Reference proteome</keyword>
<comment type="caution">
    <text evidence="7">The sequence shown here is derived from an EMBL/GenBank/DDBJ whole genome shotgun (WGS) entry which is preliminary data.</text>
</comment>
<feature type="compositionally biased region" description="Polar residues" evidence="5">
    <location>
        <begin position="236"/>
        <end position="245"/>
    </location>
</feature>
<dbReference type="GO" id="GO:0005634">
    <property type="term" value="C:nucleus"/>
    <property type="evidence" value="ECO:0007669"/>
    <property type="project" value="TreeGrafter"/>
</dbReference>
<dbReference type="InterPro" id="IPR014476">
    <property type="entry name" value="AHL15-29"/>
</dbReference>
<dbReference type="SUPFAM" id="SSF117856">
    <property type="entry name" value="AF0104/ALDC/Ptd012-like"/>
    <property type="match status" value="1"/>
</dbReference>
<evidence type="ECO:0000313" key="8">
    <source>
        <dbReference type="Proteomes" id="UP000436088"/>
    </source>
</evidence>
<keyword evidence="2" id="KW-0238">DNA-binding</keyword>
<feature type="domain" description="PPC" evidence="6">
    <location>
        <begin position="84"/>
        <end position="231"/>
    </location>
</feature>
<protein>
    <recommendedName>
        <fullName evidence="6">PPC domain-containing protein</fullName>
    </recommendedName>
</protein>
<feature type="region of interest" description="Disordered" evidence="5">
    <location>
        <begin position="14"/>
        <end position="82"/>
    </location>
</feature>
<reference evidence="7" key="1">
    <citation type="submission" date="2019-09" db="EMBL/GenBank/DDBJ databases">
        <title>Draft genome information of white flower Hibiscus syriacus.</title>
        <authorList>
            <person name="Kim Y.-M."/>
        </authorList>
    </citation>
    <scope>NUCLEOTIDE SEQUENCE [LARGE SCALE GENOMIC DNA]</scope>
    <source>
        <strain evidence="7">YM2019G1</strain>
    </source>
</reference>
<feature type="compositionally biased region" description="Polar residues" evidence="5">
    <location>
        <begin position="15"/>
        <end position="45"/>
    </location>
</feature>
<evidence type="ECO:0000256" key="3">
    <source>
        <dbReference type="ARBA" id="ARBA00023163"/>
    </source>
</evidence>
<dbReference type="PROSITE" id="PS51742">
    <property type="entry name" value="PPC"/>
    <property type="match status" value="1"/>
</dbReference>
<organism evidence="7 8">
    <name type="scientific">Hibiscus syriacus</name>
    <name type="common">Rose of Sharon</name>
    <dbReference type="NCBI Taxonomy" id="106335"/>
    <lineage>
        <taxon>Eukaryota</taxon>
        <taxon>Viridiplantae</taxon>
        <taxon>Streptophyta</taxon>
        <taxon>Embryophyta</taxon>
        <taxon>Tracheophyta</taxon>
        <taxon>Spermatophyta</taxon>
        <taxon>Magnoliopsida</taxon>
        <taxon>eudicotyledons</taxon>
        <taxon>Gunneridae</taxon>
        <taxon>Pentapetalae</taxon>
        <taxon>rosids</taxon>
        <taxon>malvids</taxon>
        <taxon>Malvales</taxon>
        <taxon>Malvaceae</taxon>
        <taxon>Malvoideae</taxon>
        <taxon>Hibiscus</taxon>
    </lineage>
</organism>
<evidence type="ECO:0000256" key="1">
    <source>
        <dbReference type="ARBA" id="ARBA00023015"/>
    </source>
</evidence>
<evidence type="ECO:0000256" key="2">
    <source>
        <dbReference type="ARBA" id="ARBA00023125"/>
    </source>
</evidence>
<keyword evidence="1" id="KW-0805">Transcription regulation</keyword>
<dbReference type="CDD" id="cd11378">
    <property type="entry name" value="DUF296"/>
    <property type="match status" value="1"/>
</dbReference>
<feature type="compositionally biased region" description="Basic and acidic residues" evidence="5">
    <location>
        <begin position="46"/>
        <end position="58"/>
    </location>
</feature>
<name>A0A6A2ZJ40_HIBSY</name>
<dbReference type="Pfam" id="PF03479">
    <property type="entry name" value="PCC"/>
    <property type="match status" value="1"/>
</dbReference>
<dbReference type="Gene3D" id="3.30.1330.80">
    <property type="entry name" value="Hypothetical protein, similar to alpha- acetolactate decarboxylase, domain 2"/>
    <property type="match status" value="1"/>
</dbReference>
<proteinExistence type="predicted"/>
<dbReference type="PANTHER" id="PTHR31100">
    <property type="entry name" value="AT-HOOK MOTIF NUCLEAR-LOCALIZED PROTEIN 15"/>
    <property type="match status" value="1"/>
</dbReference>
<accession>A0A6A2ZJ40</accession>
<gene>
    <name evidence="7" type="ORF">F3Y22_tig00110885pilonHSYRG00027</name>
</gene>
<sequence length="283" mass="30226">MADCSVPVYDFQLHASGNNEGRNPPTVSFSGGGSPNSKTTSAKTSTIDHHQETDENTAKRRRGRPQGSKNKPKPPIVVKRESDTSPLKTVAFEISPGVDVIERIISFACRNHVGVGIISASGSVLNVSLCHVSPQEPQHFLQGPVVLHSLIGSFFPEYGTPASSNGTPQSSPPCHSFRITLEGPQFQLIGGRVVGQLTAATQVVVVAAVLKNPWFVDFPCEGDNEDQRQPKKARNASGTTESFASNGVHMGDYGGANPAQPNLSELIDYDWKEMFIAVAAGYG</sequence>
<dbReference type="GO" id="GO:0003680">
    <property type="term" value="F:minor groove of adenine-thymine-rich DNA binding"/>
    <property type="evidence" value="ECO:0007669"/>
    <property type="project" value="InterPro"/>
</dbReference>
<evidence type="ECO:0000313" key="7">
    <source>
        <dbReference type="EMBL" id="KAE8691660.1"/>
    </source>
</evidence>
<dbReference type="Proteomes" id="UP000436088">
    <property type="component" value="Unassembled WGS sequence"/>
</dbReference>
<feature type="region of interest" description="Disordered" evidence="5">
    <location>
        <begin position="221"/>
        <end position="251"/>
    </location>
</feature>
<dbReference type="EMBL" id="VEPZ02001146">
    <property type="protein sequence ID" value="KAE8691660.1"/>
    <property type="molecule type" value="Genomic_DNA"/>
</dbReference>
<dbReference type="InterPro" id="IPR005175">
    <property type="entry name" value="PPC_dom"/>
</dbReference>
<dbReference type="GO" id="GO:0003700">
    <property type="term" value="F:DNA-binding transcription factor activity"/>
    <property type="evidence" value="ECO:0007669"/>
    <property type="project" value="TreeGrafter"/>
</dbReference>
<evidence type="ECO:0000256" key="4">
    <source>
        <dbReference type="ARBA" id="ARBA00023242"/>
    </source>
</evidence>
<dbReference type="AlphaFoldDB" id="A0A6A2ZJ40"/>
<keyword evidence="4" id="KW-0539">Nucleus</keyword>
<evidence type="ECO:0000256" key="5">
    <source>
        <dbReference type="SAM" id="MobiDB-lite"/>
    </source>
</evidence>
<keyword evidence="3" id="KW-0804">Transcription</keyword>
<evidence type="ECO:0000259" key="6">
    <source>
        <dbReference type="PROSITE" id="PS51742"/>
    </source>
</evidence>